<dbReference type="VEuPathDB" id="VectorBase:RSAN_039089"/>
<dbReference type="AlphaFoldDB" id="A0A9D4QB82"/>
<dbReference type="GO" id="GO:0051015">
    <property type="term" value="F:actin filament binding"/>
    <property type="evidence" value="ECO:0007669"/>
    <property type="project" value="TreeGrafter"/>
</dbReference>
<sequence length="169" mass="18238">MAFRPSLRDYTRAIRTPAPHVAGHLPPANGGGKTGTPCATIGLVPVFLPPFAGGRCPVRDVLDRGLEMHAMLPCSDDFDSVVCGCVADIDMDGVNEVILGTYGQEVLVYKLTCQRSGKEAYGLLWHQTVSHPILSIKYMDLTGDGICELLVLSTKGLHILQAMPVMLYL</sequence>
<dbReference type="Proteomes" id="UP000821837">
    <property type="component" value="Chromosome 11"/>
</dbReference>
<dbReference type="InterPro" id="IPR028994">
    <property type="entry name" value="Integrin_alpha_N"/>
</dbReference>
<dbReference type="GO" id="GO:0007015">
    <property type="term" value="P:actin filament organization"/>
    <property type="evidence" value="ECO:0007669"/>
    <property type="project" value="InterPro"/>
</dbReference>
<dbReference type="PANTHER" id="PTHR15435">
    <property type="entry name" value="KICSTOR COMPLEX PROTEIN KAPTIN"/>
    <property type="match status" value="1"/>
</dbReference>
<evidence type="ECO:0000313" key="2">
    <source>
        <dbReference type="Proteomes" id="UP000821837"/>
    </source>
</evidence>
<accession>A0A9D4QB82</accession>
<name>A0A9D4QB82_RHISA</name>
<dbReference type="GO" id="GO:0034198">
    <property type="term" value="P:cellular response to amino acid starvation"/>
    <property type="evidence" value="ECO:0007669"/>
    <property type="project" value="TreeGrafter"/>
</dbReference>
<gene>
    <name evidence="1" type="ORF">HPB52_006163</name>
</gene>
<evidence type="ECO:0000313" key="1">
    <source>
        <dbReference type="EMBL" id="KAH7972069.1"/>
    </source>
</evidence>
<comment type="caution">
    <text evidence="1">The sequence shown here is derived from an EMBL/GenBank/DDBJ whole genome shotgun (WGS) entry which is preliminary data.</text>
</comment>
<dbReference type="GO" id="GO:0030027">
    <property type="term" value="C:lamellipodium"/>
    <property type="evidence" value="ECO:0007669"/>
    <property type="project" value="TreeGrafter"/>
</dbReference>
<dbReference type="InterPro" id="IPR029982">
    <property type="entry name" value="Kptn"/>
</dbReference>
<dbReference type="GO" id="GO:0015629">
    <property type="term" value="C:actin cytoskeleton"/>
    <property type="evidence" value="ECO:0007669"/>
    <property type="project" value="InterPro"/>
</dbReference>
<organism evidence="1 2">
    <name type="scientific">Rhipicephalus sanguineus</name>
    <name type="common">Brown dog tick</name>
    <name type="synonym">Ixodes sanguineus</name>
    <dbReference type="NCBI Taxonomy" id="34632"/>
    <lineage>
        <taxon>Eukaryota</taxon>
        <taxon>Metazoa</taxon>
        <taxon>Ecdysozoa</taxon>
        <taxon>Arthropoda</taxon>
        <taxon>Chelicerata</taxon>
        <taxon>Arachnida</taxon>
        <taxon>Acari</taxon>
        <taxon>Parasitiformes</taxon>
        <taxon>Ixodida</taxon>
        <taxon>Ixodoidea</taxon>
        <taxon>Ixodidae</taxon>
        <taxon>Rhipicephalinae</taxon>
        <taxon>Rhipicephalus</taxon>
        <taxon>Rhipicephalus</taxon>
    </lineage>
</organism>
<dbReference type="GO" id="GO:1904262">
    <property type="term" value="P:negative regulation of TORC1 signaling"/>
    <property type="evidence" value="ECO:0007669"/>
    <property type="project" value="TreeGrafter"/>
</dbReference>
<evidence type="ECO:0008006" key="3">
    <source>
        <dbReference type="Google" id="ProtNLM"/>
    </source>
</evidence>
<dbReference type="PANTHER" id="PTHR15435:SF2">
    <property type="entry name" value="KICSTOR COMPLEX PROTEIN KAPTIN"/>
    <property type="match status" value="1"/>
</dbReference>
<dbReference type="SUPFAM" id="SSF69318">
    <property type="entry name" value="Integrin alpha N-terminal domain"/>
    <property type="match status" value="1"/>
</dbReference>
<proteinExistence type="predicted"/>
<protein>
    <recommendedName>
        <fullName evidence="3">Kaptin</fullName>
    </recommendedName>
</protein>
<dbReference type="EMBL" id="JABSTV010001247">
    <property type="protein sequence ID" value="KAH7972069.1"/>
    <property type="molecule type" value="Genomic_DNA"/>
</dbReference>
<keyword evidence="2" id="KW-1185">Reference proteome</keyword>
<reference evidence="1" key="1">
    <citation type="journal article" date="2020" name="Cell">
        <title>Large-Scale Comparative Analyses of Tick Genomes Elucidate Their Genetic Diversity and Vector Capacities.</title>
        <authorList>
            <consortium name="Tick Genome and Microbiome Consortium (TIGMIC)"/>
            <person name="Jia N."/>
            <person name="Wang J."/>
            <person name="Shi W."/>
            <person name="Du L."/>
            <person name="Sun Y."/>
            <person name="Zhan W."/>
            <person name="Jiang J.F."/>
            <person name="Wang Q."/>
            <person name="Zhang B."/>
            <person name="Ji P."/>
            <person name="Bell-Sakyi L."/>
            <person name="Cui X.M."/>
            <person name="Yuan T.T."/>
            <person name="Jiang B.G."/>
            <person name="Yang W.F."/>
            <person name="Lam T.T."/>
            <person name="Chang Q.C."/>
            <person name="Ding S.J."/>
            <person name="Wang X.J."/>
            <person name="Zhu J.G."/>
            <person name="Ruan X.D."/>
            <person name="Zhao L."/>
            <person name="Wei J.T."/>
            <person name="Ye R.Z."/>
            <person name="Que T.C."/>
            <person name="Du C.H."/>
            <person name="Zhou Y.H."/>
            <person name="Cheng J.X."/>
            <person name="Dai P.F."/>
            <person name="Guo W.B."/>
            <person name="Han X.H."/>
            <person name="Huang E.J."/>
            <person name="Li L.F."/>
            <person name="Wei W."/>
            <person name="Gao Y.C."/>
            <person name="Liu J.Z."/>
            <person name="Shao H.Z."/>
            <person name="Wang X."/>
            <person name="Wang C.C."/>
            <person name="Yang T.C."/>
            <person name="Huo Q.B."/>
            <person name="Li W."/>
            <person name="Chen H.Y."/>
            <person name="Chen S.E."/>
            <person name="Zhou L.G."/>
            <person name="Ni X.B."/>
            <person name="Tian J.H."/>
            <person name="Sheng Y."/>
            <person name="Liu T."/>
            <person name="Pan Y.S."/>
            <person name="Xia L.Y."/>
            <person name="Li J."/>
            <person name="Zhao F."/>
            <person name="Cao W.C."/>
        </authorList>
    </citation>
    <scope>NUCLEOTIDE SEQUENCE</scope>
    <source>
        <strain evidence="1">Rsan-2018</strain>
    </source>
</reference>
<reference evidence="1" key="2">
    <citation type="submission" date="2021-09" db="EMBL/GenBank/DDBJ databases">
        <authorList>
            <person name="Jia N."/>
            <person name="Wang J."/>
            <person name="Shi W."/>
            <person name="Du L."/>
            <person name="Sun Y."/>
            <person name="Zhan W."/>
            <person name="Jiang J."/>
            <person name="Wang Q."/>
            <person name="Zhang B."/>
            <person name="Ji P."/>
            <person name="Sakyi L.B."/>
            <person name="Cui X."/>
            <person name="Yuan T."/>
            <person name="Jiang B."/>
            <person name="Yang W."/>
            <person name="Lam T.T.-Y."/>
            <person name="Chang Q."/>
            <person name="Ding S."/>
            <person name="Wang X."/>
            <person name="Zhu J."/>
            <person name="Ruan X."/>
            <person name="Zhao L."/>
            <person name="Wei J."/>
            <person name="Que T."/>
            <person name="Du C."/>
            <person name="Cheng J."/>
            <person name="Dai P."/>
            <person name="Han X."/>
            <person name="Huang E."/>
            <person name="Gao Y."/>
            <person name="Liu J."/>
            <person name="Shao H."/>
            <person name="Ye R."/>
            <person name="Li L."/>
            <person name="Wei W."/>
            <person name="Wang X."/>
            <person name="Wang C."/>
            <person name="Huo Q."/>
            <person name="Li W."/>
            <person name="Guo W."/>
            <person name="Chen H."/>
            <person name="Chen S."/>
            <person name="Zhou L."/>
            <person name="Zhou L."/>
            <person name="Ni X."/>
            <person name="Tian J."/>
            <person name="Zhou Y."/>
            <person name="Sheng Y."/>
            <person name="Liu T."/>
            <person name="Pan Y."/>
            <person name="Xia L."/>
            <person name="Li J."/>
            <person name="Zhao F."/>
            <person name="Cao W."/>
        </authorList>
    </citation>
    <scope>NUCLEOTIDE SEQUENCE</scope>
    <source>
        <strain evidence="1">Rsan-2018</strain>
        <tissue evidence="1">Larvae</tissue>
    </source>
</reference>